<dbReference type="Gene3D" id="3.40.630.10">
    <property type="entry name" value="Zn peptidases"/>
    <property type="match status" value="1"/>
</dbReference>
<name>A0A402CUZ3_9BACT</name>
<dbReference type="EMBL" id="AP025739">
    <property type="protein sequence ID" value="BDI30222.1"/>
    <property type="molecule type" value="Genomic_DNA"/>
</dbReference>
<keyword evidence="1" id="KW-0808">Transferase</keyword>
<dbReference type="KEGG" id="ccot:CCAX7_22730"/>
<dbReference type="AlphaFoldDB" id="A0A402CUZ3"/>
<dbReference type="Proteomes" id="UP000287394">
    <property type="component" value="Chromosome"/>
</dbReference>
<dbReference type="GO" id="GO:0008270">
    <property type="term" value="F:zinc ion binding"/>
    <property type="evidence" value="ECO:0007669"/>
    <property type="project" value="TreeGrafter"/>
</dbReference>
<dbReference type="SUPFAM" id="SSF53187">
    <property type="entry name" value="Zn-dependent exopeptidases"/>
    <property type="match status" value="1"/>
</dbReference>
<evidence type="ECO:0000313" key="3">
    <source>
        <dbReference type="EMBL" id="BDI30222.1"/>
    </source>
</evidence>
<reference evidence="3 4" key="1">
    <citation type="journal article" date="2019" name="Int. J. Syst. Evol. Microbiol.">
        <title>Capsulimonas corticalis gen. nov., sp. nov., an aerobic capsulated bacterium, of a novel bacterial order, Capsulimonadales ord. nov., of the class Armatimonadia of the phylum Armatimonadetes.</title>
        <authorList>
            <person name="Li J."/>
            <person name="Kudo C."/>
            <person name="Tonouchi A."/>
        </authorList>
    </citation>
    <scope>NUCLEOTIDE SEQUENCE [LARGE SCALE GENOMIC DNA]</scope>
    <source>
        <strain evidence="3 4">AX-7</strain>
    </source>
</reference>
<keyword evidence="2" id="KW-0012">Acyltransferase</keyword>
<dbReference type="GO" id="GO:0016603">
    <property type="term" value="F:glutaminyl-peptide cyclotransferase activity"/>
    <property type="evidence" value="ECO:0007669"/>
    <property type="project" value="TreeGrafter"/>
</dbReference>
<evidence type="ECO:0000313" key="4">
    <source>
        <dbReference type="Proteomes" id="UP000287394"/>
    </source>
</evidence>
<accession>A0A402CUZ3</accession>
<dbReference type="RefSeq" id="WP_119321195.1">
    <property type="nucleotide sequence ID" value="NZ_AP025739.1"/>
</dbReference>
<proteinExistence type="predicted"/>
<evidence type="ECO:0000256" key="1">
    <source>
        <dbReference type="ARBA" id="ARBA00022679"/>
    </source>
</evidence>
<dbReference type="PANTHER" id="PTHR12283">
    <property type="entry name" value="GLUTAMINYL-PEPTIDE CYCLOTRANSFERASE"/>
    <property type="match status" value="1"/>
</dbReference>
<dbReference type="OrthoDB" id="9762302at2"/>
<dbReference type="InterPro" id="IPR007484">
    <property type="entry name" value="Peptidase_M28"/>
</dbReference>
<dbReference type="InterPro" id="IPR040234">
    <property type="entry name" value="QC/QCL"/>
</dbReference>
<keyword evidence="4" id="KW-1185">Reference proteome</keyword>
<gene>
    <name evidence="3" type="ORF">CCAX7_22730</name>
</gene>
<protein>
    <submittedName>
        <fullName evidence="3">Glutamine cyclotransferase</fullName>
    </submittedName>
</protein>
<organism evidence="3 4">
    <name type="scientific">Capsulimonas corticalis</name>
    <dbReference type="NCBI Taxonomy" id="2219043"/>
    <lineage>
        <taxon>Bacteria</taxon>
        <taxon>Bacillati</taxon>
        <taxon>Armatimonadota</taxon>
        <taxon>Armatimonadia</taxon>
        <taxon>Capsulimonadales</taxon>
        <taxon>Capsulimonadaceae</taxon>
        <taxon>Capsulimonas</taxon>
    </lineage>
</organism>
<dbReference type="PANTHER" id="PTHR12283:SF6">
    <property type="entry name" value="GLUTAMINYL-PEPTIDE CYCLOTRANSFERASE-RELATED"/>
    <property type="match status" value="1"/>
</dbReference>
<dbReference type="Pfam" id="PF04389">
    <property type="entry name" value="Peptidase_M28"/>
    <property type="match status" value="1"/>
</dbReference>
<sequence>MKPFTRTAAALALLMLPGCVSHSKSGPSSAATPPPPAALAHPPFDGQRAFGFLKAQCDFGPRPPHTAAHEKCRDYILKELTPYVDKVDTQIFPYRDDARGVRLSLTNIIGVINPDAKRKIVLFTHWDTRPTADQELDEADKKKPIVGADDGASGTAVLLELAHQFHDKKPDIGVVLLFVDGEDWGPGDDKMYLGAKYFAAHPGPYKPDYAILLDMIGDDHLEVHRETTSQKLHPELNDKVWNAAAALGYSAQFPNDAKYEITDDHDSFNAAGIPAIDLIDFDYAYWHTLGDTPEHCRPESLQVTGEVVSSVVYGEK</sequence>
<evidence type="ECO:0000256" key="2">
    <source>
        <dbReference type="ARBA" id="ARBA00023315"/>
    </source>
</evidence>